<dbReference type="PANTHER" id="PTHR21026">
    <property type="entry name" value="39S RIBOSOMAL PROTEIN L32, MITOCHONDRIAL"/>
    <property type="match status" value="1"/>
</dbReference>
<comment type="subcellular location">
    <subcellularLocation>
        <location evidence="1">Mitochondrion</location>
    </subcellularLocation>
</comment>
<dbReference type="InterPro" id="IPR002677">
    <property type="entry name" value="Ribosomal_bL32"/>
</dbReference>
<gene>
    <name evidence="10" type="primary">RM32</name>
</gene>
<organism evidence="10">
    <name type="scientific">Aquarana catesbeiana</name>
    <name type="common">American bullfrog</name>
    <name type="synonym">Rana catesbeiana</name>
    <dbReference type="NCBI Taxonomy" id="8400"/>
    <lineage>
        <taxon>Eukaryota</taxon>
        <taxon>Metazoa</taxon>
        <taxon>Chordata</taxon>
        <taxon>Craniata</taxon>
        <taxon>Vertebrata</taxon>
        <taxon>Euteleostomi</taxon>
        <taxon>Amphibia</taxon>
        <taxon>Batrachia</taxon>
        <taxon>Anura</taxon>
        <taxon>Neobatrachia</taxon>
        <taxon>Ranoidea</taxon>
        <taxon>Ranidae</taxon>
        <taxon>Aquarana</taxon>
    </lineage>
</organism>
<evidence type="ECO:0000256" key="8">
    <source>
        <dbReference type="ARBA" id="ARBA00042577"/>
    </source>
</evidence>
<proteinExistence type="evidence at transcript level"/>
<name>C1C3W1_AQUCT</name>
<dbReference type="GO" id="GO:0006412">
    <property type="term" value="P:translation"/>
    <property type="evidence" value="ECO:0007669"/>
    <property type="project" value="InterPro"/>
</dbReference>
<dbReference type="GO" id="GO:0005762">
    <property type="term" value="C:mitochondrial large ribosomal subunit"/>
    <property type="evidence" value="ECO:0007669"/>
    <property type="project" value="TreeGrafter"/>
</dbReference>
<reference evidence="10" key="1">
    <citation type="submission" date="2009-04" db="EMBL/GenBank/DDBJ databases">
        <title>Rana catesbeiana ESTs and full-length cDNAs.</title>
        <authorList>
            <person name="Helbing C.C."/>
            <person name="Veldhoen N."/>
            <person name="Leong J."/>
            <person name="Koop B.F."/>
        </authorList>
    </citation>
    <scope>NUCLEOTIDE SEQUENCE</scope>
    <source>
        <tissue evidence="10">Mixed tissue</tissue>
    </source>
</reference>
<evidence type="ECO:0000256" key="4">
    <source>
        <dbReference type="ARBA" id="ARBA00022980"/>
    </source>
</evidence>
<dbReference type="EMBL" id="BT081540">
    <property type="protein sequence ID" value="ACO51671.1"/>
    <property type="molecule type" value="mRNA"/>
</dbReference>
<evidence type="ECO:0000256" key="3">
    <source>
        <dbReference type="ARBA" id="ARBA00022946"/>
    </source>
</evidence>
<evidence type="ECO:0000256" key="5">
    <source>
        <dbReference type="ARBA" id="ARBA00023128"/>
    </source>
</evidence>
<comment type="similarity">
    <text evidence="2">Belongs to the bacterial ribosomal protein bL32 family.</text>
</comment>
<evidence type="ECO:0000256" key="2">
    <source>
        <dbReference type="ARBA" id="ARBA00008560"/>
    </source>
</evidence>
<dbReference type="InterPro" id="IPR011332">
    <property type="entry name" value="Ribosomal_zn-bd"/>
</dbReference>
<accession>C1C3W1</accession>
<sequence length="182" mass="20889">MALPLGPSGGVFSLLLRCWIRTEETLLRALGLQPFHPALAIQSPVTSPIEAEEDRSDNAPSFLDSIFWMAAPKSRRTIEVNRCRRRNPNKLIKEKNNIDQCLECGNLKLKHVLCGFCYEKVQHETHLIRQEIKAKEDGPFNAPTVESVVLYDGEKAHSGDEEKRIIERKRKRPSWFTNEFYA</sequence>
<keyword evidence="6" id="KW-0687">Ribonucleoprotein</keyword>
<protein>
    <recommendedName>
        <fullName evidence="7">Large ribosomal subunit protein bL32m</fullName>
    </recommendedName>
    <alternativeName>
        <fullName evidence="8">39S ribosomal protein L32, mitochondrial</fullName>
    </alternativeName>
</protein>
<evidence type="ECO:0000256" key="6">
    <source>
        <dbReference type="ARBA" id="ARBA00023274"/>
    </source>
</evidence>
<evidence type="ECO:0000313" key="10">
    <source>
        <dbReference type="EMBL" id="ACO51671.1"/>
    </source>
</evidence>
<evidence type="ECO:0000256" key="9">
    <source>
        <dbReference type="ARBA" id="ARBA00045766"/>
    </source>
</evidence>
<dbReference type="InterPro" id="IPR051991">
    <property type="entry name" value="Mitoribosomal_protein_bL32"/>
</dbReference>
<dbReference type="AlphaFoldDB" id="C1C3W1"/>
<dbReference type="PANTHER" id="PTHR21026:SF2">
    <property type="entry name" value="LARGE RIBOSOMAL SUBUNIT PROTEIN BL32M"/>
    <property type="match status" value="1"/>
</dbReference>
<dbReference type="GO" id="GO:0003735">
    <property type="term" value="F:structural constituent of ribosome"/>
    <property type="evidence" value="ECO:0007669"/>
    <property type="project" value="InterPro"/>
</dbReference>
<keyword evidence="4 10" id="KW-0689">Ribosomal protein</keyword>
<evidence type="ECO:0000256" key="7">
    <source>
        <dbReference type="ARBA" id="ARBA00039935"/>
    </source>
</evidence>
<dbReference type="SUPFAM" id="SSF57829">
    <property type="entry name" value="Zn-binding ribosomal proteins"/>
    <property type="match status" value="1"/>
</dbReference>
<keyword evidence="3" id="KW-0809">Transit peptide</keyword>
<keyword evidence="5" id="KW-0496">Mitochondrion</keyword>
<comment type="function">
    <text evidence="9">Component of the mitochondrial large ribosomal subunit (mt-LSU). The mitochondrial ribosome (mitoribosome) is a large ribonucleoprotein complex responsible for the synthesis of proteins inside mitochondria.</text>
</comment>
<evidence type="ECO:0000256" key="1">
    <source>
        <dbReference type="ARBA" id="ARBA00004173"/>
    </source>
</evidence>
<dbReference type="Pfam" id="PF01783">
    <property type="entry name" value="Ribosomal_L32p"/>
    <property type="match status" value="1"/>
</dbReference>